<comment type="caution">
    <text evidence="1">The sequence shown here is derived from an EMBL/GenBank/DDBJ whole genome shotgun (WGS) entry which is preliminary data.</text>
</comment>
<keyword evidence="2" id="KW-1185">Reference proteome</keyword>
<dbReference type="SUPFAM" id="SSF48464">
    <property type="entry name" value="ENTH/VHS domain"/>
    <property type="match status" value="1"/>
</dbReference>
<evidence type="ECO:0000313" key="1">
    <source>
        <dbReference type="EMBL" id="DAD22826.1"/>
    </source>
</evidence>
<dbReference type="AlphaFoldDB" id="A0A822XV53"/>
<organism evidence="1 2">
    <name type="scientific">Nelumbo nucifera</name>
    <name type="common">Sacred lotus</name>
    <dbReference type="NCBI Taxonomy" id="4432"/>
    <lineage>
        <taxon>Eukaryota</taxon>
        <taxon>Viridiplantae</taxon>
        <taxon>Streptophyta</taxon>
        <taxon>Embryophyta</taxon>
        <taxon>Tracheophyta</taxon>
        <taxon>Spermatophyta</taxon>
        <taxon>Magnoliopsida</taxon>
        <taxon>Proteales</taxon>
        <taxon>Nelumbonaceae</taxon>
        <taxon>Nelumbo</taxon>
    </lineage>
</organism>
<name>A0A822XV53_NELNU</name>
<gene>
    <name evidence="1" type="ORF">HUJ06_024289</name>
</gene>
<proteinExistence type="predicted"/>
<dbReference type="GO" id="GO:0048268">
    <property type="term" value="P:clathrin coat assembly"/>
    <property type="evidence" value="ECO:0007669"/>
    <property type="project" value="InterPro"/>
</dbReference>
<sequence length="116" mass="12825">MAPSIRKAIGAVKDQTNIGLAKVASNTAPDLEVAIVKATSHDDDLADEKNIRENLTLTSYSRGYVNAWIASCYRVEAARGTRLLNMFDFCDEAHSNSWDHSAFVWTYALLEKMGSL</sequence>
<protein>
    <submittedName>
        <fullName evidence="1">Uncharacterized protein</fullName>
    </submittedName>
</protein>
<dbReference type="InterPro" id="IPR008942">
    <property type="entry name" value="ENTH_VHS"/>
</dbReference>
<dbReference type="GO" id="GO:0072583">
    <property type="term" value="P:clathrin-dependent endocytosis"/>
    <property type="evidence" value="ECO:0007669"/>
    <property type="project" value="InterPro"/>
</dbReference>
<dbReference type="Gene3D" id="1.25.40.90">
    <property type="match status" value="1"/>
</dbReference>
<dbReference type="PANTHER" id="PTHR22951">
    <property type="entry name" value="CLATHRIN ASSEMBLY PROTEIN"/>
    <property type="match status" value="1"/>
</dbReference>
<dbReference type="Proteomes" id="UP000607653">
    <property type="component" value="Unassembled WGS sequence"/>
</dbReference>
<dbReference type="EMBL" id="DUZY01000001">
    <property type="protein sequence ID" value="DAD22826.1"/>
    <property type="molecule type" value="Genomic_DNA"/>
</dbReference>
<dbReference type="PANTHER" id="PTHR22951:SF13">
    <property type="entry name" value="ASSEMBLY PROTEIN, PUTATIVE, EXPRESSED-RELATED"/>
    <property type="match status" value="1"/>
</dbReference>
<accession>A0A822XV53</accession>
<reference evidence="1 2" key="1">
    <citation type="journal article" date="2020" name="Mol. Biol. Evol.">
        <title>Distinct Expression and Methylation Patterns for Genes with Different Fates following a Single Whole-Genome Duplication in Flowering Plants.</title>
        <authorList>
            <person name="Shi T."/>
            <person name="Rahmani R.S."/>
            <person name="Gugger P.F."/>
            <person name="Wang M."/>
            <person name="Li H."/>
            <person name="Zhang Y."/>
            <person name="Li Z."/>
            <person name="Wang Q."/>
            <person name="Van de Peer Y."/>
            <person name="Marchal K."/>
            <person name="Chen J."/>
        </authorList>
    </citation>
    <scope>NUCLEOTIDE SEQUENCE [LARGE SCALE GENOMIC DNA]</scope>
    <source>
        <tissue evidence="1">Leaf</tissue>
    </source>
</reference>
<evidence type="ECO:0000313" key="2">
    <source>
        <dbReference type="Proteomes" id="UP000607653"/>
    </source>
</evidence>
<dbReference type="InterPro" id="IPR045192">
    <property type="entry name" value="AP180-like"/>
</dbReference>